<evidence type="ECO:0000256" key="1">
    <source>
        <dbReference type="SAM" id="Phobius"/>
    </source>
</evidence>
<reference evidence="2 3" key="1">
    <citation type="submission" date="2019-06" db="EMBL/GenBank/DDBJ databases">
        <title>Sequencing the genomes of 1000 actinobacteria strains.</title>
        <authorList>
            <person name="Klenk H.-P."/>
        </authorList>
    </citation>
    <scope>NUCLEOTIDE SEQUENCE [LARGE SCALE GENOMIC DNA]</scope>
    <source>
        <strain evidence="2 3">DSM 41695</strain>
    </source>
</reference>
<keyword evidence="1" id="KW-0812">Transmembrane</keyword>
<keyword evidence="1" id="KW-1133">Transmembrane helix</keyword>
<dbReference type="OrthoDB" id="573709at2"/>
<feature type="transmembrane region" description="Helical" evidence="1">
    <location>
        <begin position="30"/>
        <end position="49"/>
    </location>
</feature>
<keyword evidence="1" id="KW-0472">Membrane</keyword>
<dbReference type="RefSeq" id="WP_145869694.1">
    <property type="nucleotide sequence ID" value="NZ_BNCE01000017.1"/>
</dbReference>
<evidence type="ECO:0000313" key="3">
    <source>
        <dbReference type="Proteomes" id="UP000316603"/>
    </source>
</evidence>
<proteinExistence type="predicted"/>
<gene>
    <name evidence="2" type="ORF">FHX78_115019</name>
</gene>
<keyword evidence="3" id="KW-1185">Reference proteome</keyword>
<dbReference type="AlphaFoldDB" id="A0A561TLN7"/>
<comment type="caution">
    <text evidence="2">The sequence shown here is derived from an EMBL/GenBank/DDBJ whole genome shotgun (WGS) entry which is preliminary data.</text>
</comment>
<organism evidence="2 3">
    <name type="scientific">Streptomyces capillispiralis</name>
    <dbReference type="NCBI Taxonomy" id="68182"/>
    <lineage>
        <taxon>Bacteria</taxon>
        <taxon>Bacillati</taxon>
        <taxon>Actinomycetota</taxon>
        <taxon>Actinomycetes</taxon>
        <taxon>Kitasatosporales</taxon>
        <taxon>Streptomycetaceae</taxon>
        <taxon>Streptomyces</taxon>
    </lineage>
</organism>
<dbReference type="Proteomes" id="UP000316603">
    <property type="component" value="Unassembled WGS sequence"/>
</dbReference>
<sequence>MEADVRSENERIKHLEFIQATIARLGNNVFLIRGWSVTATGVLLAVSVQVDQWRIATLALLIGLGFWALDGFYLRRERMFRRLYDDAALHRPPRVPLFSMDTRPYLSSVPWTGALFSDSVMMVHLPVLTVDVAVACVLAF</sequence>
<dbReference type="EMBL" id="VIWV01000001">
    <property type="protein sequence ID" value="TWF88001.1"/>
    <property type="molecule type" value="Genomic_DNA"/>
</dbReference>
<protein>
    <submittedName>
        <fullName evidence="2">Uncharacterized protein</fullName>
    </submittedName>
</protein>
<accession>A0A561TLN7</accession>
<feature type="transmembrane region" description="Helical" evidence="1">
    <location>
        <begin position="55"/>
        <end position="74"/>
    </location>
</feature>
<evidence type="ECO:0000313" key="2">
    <source>
        <dbReference type="EMBL" id="TWF88001.1"/>
    </source>
</evidence>
<name>A0A561TLN7_9ACTN</name>